<comment type="caution">
    <text evidence="3">The sequence shown here is derived from an EMBL/GenBank/DDBJ whole genome shotgun (WGS) entry which is preliminary data.</text>
</comment>
<evidence type="ECO:0000313" key="3">
    <source>
        <dbReference type="EMBL" id="KAK5965798.1"/>
    </source>
</evidence>
<dbReference type="EMBL" id="WIXE01024223">
    <property type="protein sequence ID" value="KAK5965798.1"/>
    <property type="molecule type" value="Genomic_DNA"/>
</dbReference>
<feature type="compositionally biased region" description="Polar residues" evidence="1">
    <location>
        <begin position="1"/>
        <end position="10"/>
    </location>
</feature>
<organism evidence="3 4">
    <name type="scientific">Trichostrongylus colubriformis</name>
    <name type="common">Black scour worm</name>
    <dbReference type="NCBI Taxonomy" id="6319"/>
    <lineage>
        <taxon>Eukaryota</taxon>
        <taxon>Metazoa</taxon>
        <taxon>Ecdysozoa</taxon>
        <taxon>Nematoda</taxon>
        <taxon>Chromadorea</taxon>
        <taxon>Rhabditida</taxon>
        <taxon>Rhabditina</taxon>
        <taxon>Rhabditomorpha</taxon>
        <taxon>Strongyloidea</taxon>
        <taxon>Trichostrongylidae</taxon>
        <taxon>Trichostrongylus</taxon>
    </lineage>
</organism>
<proteinExistence type="predicted"/>
<dbReference type="Proteomes" id="UP001331761">
    <property type="component" value="Unassembled WGS sequence"/>
</dbReference>
<protein>
    <submittedName>
        <fullName evidence="3">Uncharacterized protein</fullName>
    </submittedName>
</protein>
<sequence length="579" mass="63949">MIRQQGNSQELPHFLSRGRDEAWRGKAGERGPPPPAEGAQSGCKAMDGAADLLALLPEVQEALCEEFDGIECSVGPGPDLSQSPFRLDVPHLGRQITFVPDVALLDGFDPDGLHRINLSKKSALFTDGQSSCCLELVLGKGRNWRDPLTKLFDRLYPNKWAFFIAELEQGQAIYHLLCCNSPPISTRREDTPDSTEPSSQISSPPESVDESCSISLWIVPVTRVYTLPPLPPPKKVKVVKKIVKKRTPNEDPYDENGEKKKIIKVVRKKIEKKDKSPSPETNGVHTNGVSPSKPVSPTALSRDNMATADLEATNAPAVIPSETAIATASDFSRETVDCHAPTLNGVAQTACTSNSMEEVENSSLGELRKKLMQTSESTSSMNYEPRVTVQSRISVSRRSVTPDRRLDPIYEGKGRKERCVTPPRVHVQEVLCVANGAPTEFPVLCLQLILGNYFTYEELGRLRGVHPHWDEICGQLLNGAYYRLLERSDKMLMMLQRKLPADPSLNFPTSILTNVQVHILNPVDIMRAVLDEGVCCFPYGAILDKTNAILDQIELMLYGGDHVSASLICPQEIKIKTYS</sequence>
<evidence type="ECO:0000313" key="4">
    <source>
        <dbReference type="Proteomes" id="UP001331761"/>
    </source>
</evidence>
<feature type="region of interest" description="Disordered" evidence="1">
    <location>
        <begin position="1"/>
        <end position="43"/>
    </location>
</feature>
<feature type="compositionally biased region" description="Polar residues" evidence="1">
    <location>
        <begin position="278"/>
        <end position="300"/>
    </location>
</feature>
<feature type="compositionally biased region" description="Basic and acidic residues" evidence="1">
    <location>
        <begin position="17"/>
        <end position="29"/>
    </location>
</feature>
<accession>A0AAN8FKH7</accession>
<dbReference type="EMBL" id="WIXE01025288">
    <property type="protein sequence ID" value="KAK5964847.1"/>
    <property type="molecule type" value="Genomic_DNA"/>
</dbReference>
<feature type="region of interest" description="Disordered" evidence="1">
    <location>
        <begin position="269"/>
        <end position="300"/>
    </location>
</feature>
<name>A0AAN8FKH7_TRICO</name>
<feature type="region of interest" description="Disordered" evidence="1">
    <location>
        <begin position="185"/>
        <end position="208"/>
    </location>
</feature>
<evidence type="ECO:0000256" key="1">
    <source>
        <dbReference type="SAM" id="MobiDB-lite"/>
    </source>
</evidence>
<keyword evidence="4" id="KW-1185">Reference proteome</keyword>
<dbReference type="AlphaFoldDB" id="A0AAN8FKH7"/>
<feature type="compositionally biased region" description="Low complexity" evidence="1">
    <location>
        <begin position="194"/>
        <end position="206"/>
    </location>
</feature>
<evidence type="ECO:0000313" key="2">
    <source>
        <dbReference type="EMBL" id="KAK5964847.1"/>
    </source>
</evidence>
<reference evidence="3 4" key="1">
    <citation type="submission" date="2019-10" db="EMBL/GenBank/DDBJ databases">
        <title>Assembly and Annotation for the nematode Trichostrongylus colubriformis.</title>
        <authorList>
            <person name="Martin J."/>
        </authorList>
    </citation>
    <scope>NUCLEOTIDE SEQUENCE [LARGE SCALE GENOMIC DNA]</scope>
    <source>
        <strain evidence="3">G859</strain>
        <tissue evidence="3">Whole worm</tissue>
    </source>
</reference>
<gene>
    <name evidence="3" type="ORF">GCK32_003977</name>
    <name evidence="2" type="ORF">GCK32_004376</name>
</gene>